<keyword evidence="2" id="KW-1185">Reference proteome</keyword>
<accession>A0A1B3Z5G5</accession>
<sequence length="139" mass="15927">MLVDDTQFPLVRMHYNRVDDRGDEVSFQIFEDLLERKRSFVLIGLGAETEHVHSNEERKRLTLWMKRNREALHTHVRAMVYVEPSPAKRFLVKTSAPVFQKFWGYPILVSASEAEAEGIAARLLAGEQPAHIEAAQPDA</sequence>
<dbReference type="STRING" id="1560345.AWL63_00335"/>
<dbReference type="EMBL" id="CP014168">
    <property type="protein sequence ID" value="AOH82660.1"/>
    <property type="molecule type" value="Genomic_DNA"/>
</dbReference>
<name>A0A1B3Z5G5_9SPHN</name>
<evidence type="ECO:0000313" key="2">
    <source>
        <dbReference type="Proteomes" id="UP000094256"/>
    </source>
</evidence>
<reference evidence="1 2" key="1">
    <citation type="submission" date="2016-01" db="EMBL/GenBank/DDBJ databases">
        <title>Complete genome and mega plasmid sequence of Sphingomonas panacis DCY99 elicits systemic resistance in rice to Xanthomonas oryzae.</title>
        <authorList>
            <person name="Kim Y.J."/>
            <person name="Yang D.C."/>
            <person name="Sing P."/>
        </authorList>
    </citation>
    <scope>NUCLEOTIDE SEQUENCE [LARGE SCALE GENOMIC DNA]</scope>
    <source>
        <strain evidence="1 2">DCY99</strain>
    </source>
</reference>
<proteinExistence type="predicted"/>
<dbReference type="AlphaFoldDB" id="A0A1B3Z5G5"/>
<protein>
    <submittedName>
        <fullName evidence="1">Uncharacterized protein</fullName>
    </submittedName>
</protein>
<organism evidence="1 2">
    <name type="scientific">Sphingomonas panacis</name>
    <dbReference type="NCBI Taxonomy" id="1560345"/>
    <lineage>
        <taxon>Bacteria</taxon>
        <taxon>Pseudomonadati</taxon>
        <taxon>Pseudomonadota</taxon>
        <taxon>Alphaproteobacteria</taxon>
        <taxon>Sphingomonadales</taxon>
        <taxon>Sphingomonadaceae</taxon>
        <taxon>Sphingomonas</taxon>
    </lineage>
</organism>
<dbReference type="Proteomes" id="UP000094256">
    <property type="component" value="Chromosome"/>
</dbReference>
<gene>
    <name evidence="1" type="ORF">AWL63_00335</name>
</gene>
<dbReference type="OrthoDB" id="8905727at2"/>
<dbReference type="RefSeq" id="WP_069203245.1">
    <property type="nucleotide sequence ID" value="NZ_CP014168.1"/>
</dbReference>
<evidence type="ECO:0000313" key="1">
    <source>
        <dbReference type="EMBL" id="AOH82660.1"/>
    </source>
</evidence>
<dbReference type="KEGG" id="span:AWL63_00335"/>